<sequence length="96" mass="10591">MKKMIAVVALVVGLSAPAMANELAKEVNLTDIHAVNRIGVTYRLCLATKTFNDGTTEYYGFEGIRCGELARDLKEDPDLEDLPMTVNGKAYVNRQQ</sequence>
<gene>
    <name evidence="1" type="ORF">CPT_Murica156</name>
</gene>
<accession>A0A0K1LPX0</accession>
<keyword evidence="2" id="KW-1185">Reference proteome</keyword>
<protein>
    <submittedName>
        <fullName evidence="1">Uncharacterized protein</fullName>
    </submittedName>
</protein>
<organism evidence="1 2">
    <name type="scientific">Escherichia phage Murica</name>
    <dbReference type="NCBI Taxonomy" id="1675606"/>
    <lineage>
        <taxon>Viruses</taxon>
        <taxon>Duplodnaviria</taxon>
        <taxon>Heunggongvirae</taxon>
        <taxon>Uroviricota</taxon>
        <taxon>Caudoviricetes</taxon>
        <taxon>Vequintavirinae</taxon>
        <taxon>Vequintavirus</taxon>
        <taxon>Vequintavirus murica</taxon>
    </lineage>
</organism>
<reference evidence="1 2" key="1">
    <citation type="journal article" date="2015" name="Genome Announc.">
        <title>Complete Genome Sequence of Enterotoxigenic Escherichia coli Myophage Murica.</title>
        <authorList>
            <person name="Wilder J.N."/>
            <person name="Lancaster J.C."/>
            <person name="Cahill J.L."/>
            <person name="Rasche E.S."/>
            <person name="Kuty Everett G.F."/>
        </authorList>
    </citation>
    <scope>NUCLEOTIDE SEQUENCE [LARGE SCALE GENOMIC DNA]</scope>
</reference>
<dbReference type="Proteomes" id="UP000224246">
    <property type="component" value="Segment"/>
</dbReference>
<evidence type="ECO:0000313" key="2">
    <source>
        <dbReference type="Proteomes" id="UP000224246"/>
    </source>
</evidence>
<evidence type="ECO:0000313" key="1">
    <source>
        <dbReference type="EMBL" id="AKU44248.1"/>
    </source>
</evidence>
<name>A0A0K1LPX0_9CAUD</name>
<dbReference type="EMBL" id="KT001917">
    <property type="protein sequence ID" value="AKU44248.1"/>
    <property type="molecule type" value="Genomic_DNA"/>
</dbReference>
<proteinExistence type="predicted"/>